<feature type="compositionally biased region" description="Low complexity" evidence="1">
    <location>
        <begin position="119"/>
        <end position="133"/>
    </location>
</feature>
<reference evidence="2" key="1">
    <citation type="journal article" date="2022" name="IScience">
        <title>Evolution of zygomycete secretomes and the origins of terrestrial fungal ecologies.</title>
        <authorList>
            <person name="Chang Y."/>
            <person name="Wang Y."/>
            <person name="Mondo S."/>
            <person name="Ahrendt S."/>
            <person name="Andreopoulos W."/>
            <person name="Barry K."/>
            <person name="Beard J."/>
            <person name="Benny G.L."/>
            <person name="Blankenship S."/>
            <person name="Bonito G."/>
            <person name="Cuomo C."/>
            <person name="Desiro A."/>
            <person name="Gervers K.A."/>
            <person name="Hundley H."/>
            <person name="Kuo A."/>
            <person name="LaButti K."/>
            <person name="Lang B.F."/>
            <person name="Lipzen A."/>
            <person name="O'Donnell K."/>
            <person name="Pangilinan J."/>
            <person name="Reynolds N."/>
            <person name="Sandor L."/>
            <person name="Smith M.E."/>
            <person name="Tsang A."/>
            <person name="Grigoriev I.V."/>
            <person name="Stajich J.E."/>
            <person name="Spatafora J.W."/>
        </authorList>
    </citation>
    <scope>NUCLEOTIDE SEQUENCE</scope>
    <source>
        <strain evidence="2">RSA 2281</strain>
    </source>
</reference>
<proteinExistence type="predicted"/>
<evidence type="ECO:0000256" key="1">
    <source>
        <dbReference type="SAM" id="MobiDB-lite"/>
    </source>
</evidence>
<reference evidence="2" key="2">
    <citation type="submission" date="2023-02" db="EMBL/GenBank/DDBJ databases">
        <authorList>
            <consortium name="DOE Joint Genome Institute"/>
            <person name="Mondo S.J."/>
            <person name="Chang Y."/>
            <person name="Wang Y."/>
            <person name="Ahrendt S."/>
            <person name="Andreopoulos W."/>
            <person name="Barry K."/>
            <person name="Beard J."/>
            <person name="Benny G.L."/>
            <person name="Blankenship S."/>
            <person name="Bonito G."/>
            <person name="Cuomo C."/>
            <person name="Desiro A."/>
            <person name="Gervers K.A."/>
            <person name="Hundley H."/>
            <person name="Kuo A."/>
            <person name="LaButti K."/>
            <person name="Lang B.F."/>
            <person name="Lipzen A."/>
            <person name="O'Donnell K."/>
            <person name="Pangilinan J."/>
            <person name="Reynolds N."/>
            <person name="Sandor L."/>
            <person name="Smith M.W."/>
            <person name="Tsang A."/>
            <person name="Grigoriev I.V."/>
            <person name="Stajich J.E."/>
            <person name="Spatafora J.W."/>
        </authorList>
    </citation>
    <scope>NUCLEOTIDE SEQUENCE</scope>
    <source>
        <strain evidence="2">RSA 2281</strain>
    </source>
</reference>
<feature type="region of interest" description="Disordered" evidence="1">
    <location>
        <begin position="77"/>
        <end position="139"/>
    </location>
</feature>
<accession>A0AAD5JZB1</accession>
<sequence length="139" mass="15604">MAAPFILPRLSGSTLEPTVDPVVMYPPHIHQKEPLAFDKSAHLKTAVIRLPTGSLQRKGKPTFIHIPAQCKEFIPKESSQMDNFSPWSYDEEEVDSEPELLWDEETQTIYKSSSKRRANSYSYSSSSVSSDGSPFFPPA</sequence>
<comment type="caution">
    <text evidence="2">The sequence shown here is derived from an EMBL/GenBank/DDBJ whole genome shotgun (WGS) entry which is preliminary data.</text>
</comment>
<protein>
    <submittedName>
        <fullName evidence="2">Uncharacterized protein</fullName>
    </submittedName>
</protein>
<name>A0AAD5JZB1_9FUNG</name>
<organism evidence="2 3">
    <name type="scientific">Phascolomyces articulosus</name>
    <dbReference type="NCBI Taxonomy" id="60185"/>
    <lineage>
        <taxon>Eukaryota</taxon>
        <taxon>Fungi</taxon>
        <taxon>Fungi incertae sedis</taxon>
        <taxon>Mucoromycota</taxon>
        <taxon>Mucoromycotina</taxon>
        <taxon>Mucoromycetes</taxon>
        <taxon>Mucorales</taxon>
        <taxon>Lichtheimiaceae</taxon>
        <taxon>Phascolomyces</taxon>
    </lineage>
</organism>
<gene>
    <name evidence="2" type="ORF">BDA99DRAFT_227036</name>
</gene>
<dbReference type="EMBL" id="JAIXMP010000037">
    <property type="protein sequence ID" value="KAI9248860.1"/>
    <property type="molecule type" value="Genomic_DNA"/>
</dbReference>
<evidence type="ECO:0000313" key="3">
    <source>
        <dbReference type="Proteomes" id="UP001209540"/>
    </source>
</evidence>
<feature type="compositionally biased region" description="Acidic residues" evidence="1">
    <location>
        <begin position="89"/>
        <end position="106"/>
    </location>
</feature>
<dbReference type="Proteomes" id="UP001209540">
    <property type="component" value="Unassembled WGS sequence"/>
</dbReference>
<feature type="compositionally biased region" description="Polar residues" evidence="1">
    <location>
        <begin position="77"/>
        <end position="86"/>
    </location>
</feature>
<evidence type="ECO:0000313" key="2">
    <source>
        <dbReference type="EMBL" id="KAI9248860.1"/>
    </source>
</evidence>
<keyword evidence="3" id="KW-1185">Reference proteome</keyword>
<dbReference type="AlphaFoldDB" id="A0AAD5JZB1"/>